<sequence length="90" mass="10613">MSYKKYNDDFSFEVVESGQKDSSGDYIYFYKILSSQPEKDVKHFCIENLYPKPQKDNPFSPIIIEFKNATNLGFPEGDIYYYKIKKLKTS</sequence>
<dbReference type="RefSeq" id="WP_125066939.1">
    <property type="nucleotide sequence ID" value="NZ_CP032548.1"/>
</dbReference>
<dbReference type="KEGG" id="tsig:D6T69_06240"/>
<dbReference type="Proteomes" id="UP000274593">
    <property type="component" value="Chromosome"/>
</dbReference>
<dbReference type="AlphaFoldDB" id="A0A3Q8RMT9"/>
<reference evidence="1 2" key="1">
    <citation type="submission" date="2018-09" db="EMBL/GenBank/DDBJ databases">
        <title>Insights into the microbiota of Asian seabass (Lates calcarifer) with tenacibaculosis symptoms and description of sp. nov. Tenacibaculum singaporense.</title>
        <authorList>
            <person name="Miyake S."/>
            <person name="Soh M."/>
            <person name="Azman M.N."/>
            <person name="Ngoh S.Y."/>
            <person name="Orban L."/>
        </authorList>
    </citation>
    <scope>NUCLEOTIDE SEQUENCE [LARGE SCALE GENOMIC DNA]</scope>
    <source>
        <strain evidence="1 2">DSM 106434</strain>
    </source>
</reference>
<dbReference type="EMBL" id="CP032548">
    <property type="protein sequence ID" value="AZJ35142.1"/>
    <property type="molecule type" value="Genomic_DNA"/>
</dbReference>
<proteinExistence type="predicted"/>
<gene>
    <name evidence="1" type="ORF">D6T69_06240</name>
</gene>
<accession>A0A3Q8RMT9</accession>
<evidence type="ECO:0000313" key="2">
    <source>
        <dbReference type="Proteomes" id="UP000274593"/>
    </source>
</evidence>
<evidence type="ECO:0000313" key="1">
    <source>
        <dbReference type="EMBL" id="AZJ35142.1"/>
    </source>
</evidence>
<organism evidence="1 2">
    <name type="scientific">Tenacibaculum singaporense</name>
    <dbReference type="NCBI Taxonomy" id="2358479"/>
    <lineage>
        <taxon>Bacteria</taxon>
        <taxon>Pseudomonadati</taxon>
        <taxon>Bacteroidota</taxon>
        <taxon>Flavobacteriia</taxon>
        <taxon>Flavobacteriales</taxon>
        <taxon>Flavobacteriaceae</taxon>
        <taxon>Tenacibaculum</taxon>
    </lineage>
</organism>
<keyword evidence="2" id="KW-1185">Reference proteome</keyword>
<protein>
    <submittedName>
        <fullName evidence="1">Uncharacterized protein</fullName>
    </submittedName>
</protein>
<name>A0A3Q8RMT9_9FLAO</name>